<gene>
    <name evidence="2" type="ORF">O9K51_06155</name>
</gene>
<dbReference type="EMBL" id="JAQHRD010000005">
    <property type="protein sequence ID" value="KAJ6440365.1"/>
    <property type="molecule type" value="Genomic_DNA"/>
</dbReference>
<keyword evidence="3" id="KW-1185">Reference proteome</keyword>
<organism evidence="2 3">
    <name type="scientific">Purpureocillium lavendulum</name>
    <dbReference type="NCBI Taxonomy" id="1247861"/>
    <lineage>
        <taxon>Eukaryota</taxon>
        <taxon>Fungi</taxon>
        <taxon>Dikarya</taxon>
        <taxon>Ascomycota</taxon>
        <taxon>Pezizomycotina</taxon>
        <taxon>Sordariomycetes</taxon>
        <taxon>Hypocreomycetidae</taxon>
        <taxon>Hypocreales</taxon>
        <taxon>Ophiocordycipitaceae</taxon>
        <taxon>Purpureocillium</taxon>
    </lineage>
</organism>
<feature type="region of interest" description="Disordered" evidence="1">
    <location>
        <begin position="149"/>
        <end position="176"/>
    </location>
</feature>
<dbReference type="Proteomes" id="UP001163105">
    <property type="component" value="Unassembled WGS sequence"/>
</dbReference>
<dbReference type="AlphaFoldDB" id="A0AB34FMH0"/>
<accession>A0AB34FMH0</accession>
<feature type="compositionally biased region" description="Basic and acidic residues" evidence="1">
    <location>
        <begin position="151"/>
        <end position="169"/>
    </location>
</feature>
<comment type="caution">
    <text evidence="2">The sequence shown here is derived from an EMBL/GenBank/DDBJ whole genome shotgun (WGS) entry which is preliminary data.</text>
</comment>
<sequence length="176" mass="18951">MPSTELRQVSAFIKEPARAGNVLVEGARLPHDHKADVAAFLASITSKMEGQIAEMFDSDIRSSHGPASNPYSAAAGYYFADQHGIASMPPDGHLAVTQQSTVSATPSLSVLDAAWSLGVHVEPIDPAYGDVPRDIFGFGSWVQQVEQQVEQQHEQQHEQQFHAGDDERQGCGLGAQ</sequence>
<protein>
    <submittedName>
        <fullName evidence="2">Uncharacterized protein</fullName>
    </submittedName>
</protein>
<evidence type="ECO:0000313" key="3">
    <source>
        <dbReference type="Proteomes" id="UP001163105"/>
    </source>
</evidence>
<name>A0AB34FMH0_9HYPO</name>
<reference evidence="2" key="1">
    <citation type="submission" date="2023-01" db="EMBL/GenBank/DDBJ databases">
        <title>The growth and conidiation of Purpureocillium lavendulum are regulated by nitrogen source and histone H3K14 acetylation.</title>
        <authorList>
            <person name="Tang P."/>
            <person name="Han J."/>
            <person name="Zhang C."/>
            <person name="Tang P."/>
            <person name="Qi F."/>
            <person name="Zhang K."/>
            <person name="Liang L."/>
        </authorList>
    </citation>
    <scope>NUCLEOTIDE SEQUENCE</scope>
    <source>
        <strain evidence="2">YMF1.00683</strain>
    </source>
</reference>
<evidence type="ECO:0000313" key="2">
    <source>
        <dbReference type="EMBL" id="KAJ6440365.1"/>
    </source>
</evidence>
<proteinExistence type="predicted"/>
<evidence type="ECO:0000256" key="1">
    <source>
        <dbReference type="SAM" id="MobiDB-lite"/>
    </source>
</evidence>